<dbReference type="AlphaFoldDB" id="A0A1L9QRZ0"/>
<feature type="domain" description="DUF732" evidence="2">
    <location>
        <begin position="44"/>
        <end position="117"/>
    </location>
</feature>
<keyword evidence="4" id="KW-1185">Reference proteome</keyword>
<proteinExistence type="predicted"/>
<accession>A0A1L9QRZ0</accession>
<dbReference type="InterPro" id="IPR007969">
    <property type="entry name" value="DUF732"/>
</dbReference>
<sequence length="130" mass="13687">MSLISKLSCLSLTSLLVSLTSPALAQLPLTPASFEDFLPTLLTPLEQQAYQAIGQEKALELAQQTCSALNSGQTLQEHINTVAQQLAAQGVTETQAQAVAGFSSKVMVAGVATLCPEHLTNLQQLQLPSP</sequence>
<organism evidence="3 4">
    <name type="scientific">Roseofilum reptotaenium AO1-A</name>
    <dbReference type="NCBI Taxonomy" id="1925591"/>
    <lineage>
        <taxon>Bacteria</taxon>
        <taxon>Bacillati</taxon>
        <taxon>Cyanobacteriota</taxon>
        <taxon>Cyanophyceae</taxon>
        <taxon>Desertifilales</taxon>
        <taxon>Desertifilaceae</taxon>
        <taxon>Roseofilum</taxon>
    </lineage>
</organism>
<comment type="caution">
    <text evidence="3">The sequence shown here is derived from an EMBL/GenBank/DDBJ whole genome shotgun (WGS) entry which is preliminary data.</text>
</comment>
<dbReference type="Proteomes" id="UP000183940">
    <property type="component" value="Unassembled WGS sequence"/>
</dbReference>
<evidence type="ECO:0000313" key="4">
    <source>
        <dbReference type="Proteomes" id="UP000183940"/>
    </source>
</evidence>
<gene>
    <name evidence="3" type="ORF">BI308_11620</name>
</gene>
<reference evidence="3" key="1">
    <citation type="submission" date="2016-10" db="EMBL/GenBank/DDBJ databases">
        <title>CRISPR-Cas defence system in Roseofilum reptotaenium: evidence of a bacteriophage-cyanobacterium arms race in the coral black band disease.</title>
        <authorList>
            <person name="Buerger P."/>
            <person name="Wood-Charlson E.M."/>
            <person name="Weynberg K.D."/>
            <person name="Willis B."/>
            <person name="Van Oppen M.J."/>
        </authorList>
    </citation>
    <scope>NUCLEOTIDE SEQUENCE [LARGE SCALE GENOMIC DNA]</scope>
    <source>
        <strain evidence="3">AO1-A</strain>
    </source>
</reference>
<dbReference type="Pfam" id="PF05305">
    <property type="entry name" value="DUF732"/>
    <property type="match status" value="1"/>
</dbReference>
<dbReference type="EMBL" id="MLAW01000017">
    <property type="protein sequence ID" value="OJJ25434.1"/>
    <property type="molecule type" value="Genomic_DNA"/>
</dbReference>
<protein>
    <recommendedName>
        <fullName evidence="2">DUF732 domain-containing protein</fullName>
    </recommendedName>
</protein>
<keyword evidence="1" id="KW-0732">Signal</keyword>
<name>A0A1L9QRZ0_9CYAN</name>
<evidence type="ECO:0000259" key="2">
    <source>
        <dbReference type="Pfam" id="PF05305"/>
    </source>
</evidence>
<evidence type="ECO:0000313" key="3">
    <source>
        <dbReference type="EMBL" id="OJJ25434.1"/>
    </source>
</evidence>
<evidence type="ECO:0000256" key="1">
    <source>
        <dbReference type="SAM" id="SignalP"/>
    </source>
</evidence>
<feature type="chain" id="PRO_5012996293" description="DUF732 domain-containing protein" evidence="1">
    <location>
        <begin position="26"/>
        <end position="130"/>
    </location>
</feature>
<feature type="signal peptide" evidence="1">
    <location>
        <begin position="1"/>
        <end position="25"/>
    </location>
</feature>
<dbReference type="STRING" id="1925591.BI308_11620"/>